<dbReference type="GO" id="GO:0044183">
    <property type="term" value="F:protein folding chaperone"/>
    <property type="evidence" value="ECO:0007669"/>
    <property type="project" value="InterPro"/>
</dbReference>
<evidence type="ECO:0000313" key="8">
    <source>
        <dbReference type="EMBL" id="CAD8111630.1"/>
    </source>
</evidence>
<evidence type="ECO:0000313" key="9">
    <source>
        <dbReference type="Proteomes" id="UP000688137"/>
    </source>
</evidence>
<name>A0A8S1QBA4_PARPR</name>
<keyword evidence="3 6" id="KW-0812">Transmembrane</keyword>
<proteinExistence type="inferred from homology"/>
<dbReference type="PANTHER" id="PTHR13193">
    <property type="entry name" value="CGI-140"/>
    <property type="match status" value="1"/>
</dbReference>
<feature type="transmembrane region" description="Helical" evidence="6">
    <location>
        <begin position="62"/>
        <end position="82"/>
    </location>
</feature>
<comment type="caution">
    <text evidence="8">The sequence shown here is derived from an EMBL/GenBank/DDBJ whole genome shotgun (WGS) entry which is preliminary data.</text>
</comment>
<evidence type="ECO:0000256" key="2">
    <source>
        <dbReference type="ARBA" id="ARBA00009066"/>
    </source>
</evidence>
<evidence type="ECO:0000256" key="4">
    <source>
        <dbReference type="ARBA" id="ARBA00022989"/>
    </source>
</evidence>
<sequence>MKYTYDLIKGAPQEEQGGDMQQIFSFLLAFAGTWMKQKVFIWIAFFFLLSSCATMKTRSANYMQIILNFGIIVMGFLSLYVWQPKHEMLLQQQKEQIQLQN</sequence>
<dbReference type="EMBL" id="CAJJDM010000152">
    <property type="protein sequence ID" value="CAD8111628.1"/>
    <property type="molecule type" value="Genomic_DNA"/>
</dbReference>
<protein>
    <submittedName>
        <fullName evidence="8">Uncharacterized protein</fullName>
    </submittedName>
</protein>
<evidence type="ECO:0000256" key="5">
    <source>
        <dbReference type="ARBA" id="ARBA00023136"/>
    </source>
</evidence>
<evidence type="ECO:0000256" key="1">
    <source>
        <dbReference type="ARBA" id="ARBA00004370"/>
    </source>
</evidence>
<keyword evidence="9" id="KW-1185">Reference proteome</keyword>
<evidence type="ECO:0000256" key="6">
    <source>
        <dbReference type="SAM" id="Phobius"/>
    </source>
</evidence>
<evidence type="ECO:0000256" key="3">
    <source>
        <dbReference type="ARBA" id="ARBA00022692"/>
    </source>
</evidence>
<evidence type="ECO:0000313" key="7">
    <source>
        <dbReference type="EMBL" id="CAD8111628.1"/>
    </source>
</evidence>
<dbReference type="AlphaFoldDB" id="A0A8S1QBA4"/>
<organism evidence="8 9">
    <name type="scientific">Paramecium primaurelia</name>
    <dbReference type="NCBI Taxonomy" id="5886"/>
    <lineage>
        <taxon>Eukaryota</taxon>
        <taxon>Sar</taxon>
        <taxon>Alveolata</taxon>
        <taxon>Ciliophora</taxon>
        <taxon>Intramacronucleata</taxon>
        <taxon>Oligohymenophorea</taxon>
        <taxon>Peniculida</taxon>
        <taxon>Parameciidae</taxon>
        <taxon>Paramecium</taxon>
    </lineage>
</organism>
<comment type="subcellular location">
    <subcellularLocation>
        <location evidence="1">Membrane</location>
    </subcellularLocation>
</comment>
<gene>
    <name evidence="7" type="ORF">PPRIM_AZ9-3.1.T1480073</name>
    <name evidence="8" type="ORF">PPRIM_AZ9-3.1.T1480074</name>
</gene>
<dbReference type="PANTHER" id="PTHR13193:SF0">
    <property type="entry name" value="PAT COMPLEX SUBUNIT ASTERIX"/>
    <property type="match status" value="1"/>
</dbReference>
<keyword evidence="4 6" id="KW-1133">Transmembrane helix</keyword>
<accession>A0A8S1QBA4</accession>
<dbReference type="GO" id="GO:0005789">
    <property type="term" value="C:endoplasmic reticulum membrane"/>
    <property type="evidence" value="ECO:0007669"/>
    <property type="project" value="InterPro"/>
</dbReference>
<dbReference type="Pfam" id="PF03669">
    <property type="entry name" value="ASTER"/>
    <property type="match status" value="1"/>
</dbReference>
<dbReference type="Proteomes" id="UP000688137">
    <property type="component" value="Unassembled WGS sequence"/>
</dbReference>
<reference evidence="8" key="1">
    <citation type="submission" date="2021-01" db="EMBL/GenBank/DDBJ databases">
        <authorList>
            <consortium name="Genoscope - CEA"/>
            <person name="William W."/>
        </authorList>
    </citation>
    <scope>NUCLEOTIDE SEQUENCE</scope>
</reference>
<dbReference type="InterPro" id="IPR005351">
    <property type="entry name" value="ASTER"/>
</dbReference>
<comment type="similarity">
    <text evidence="2">Belongs to the Asterix family.</text>
</comment>
<dbReference type="EMBL" id="CAJJDM010000152">
    <property type="protein sequence ID" value="CAD8111630.1"/>
    <property type="molecule type" value="Genomic_DNA"/>
</dbReference>
<keyword evidence="5 6" id="KW-0472">Membrane</keyword>
<dbReference type="GO" id="GO:0045048">
    <property type="term" value="P:protein insertion into ER membrane"/>
    <property type="evidence" value="ECO:0007669"/>
    <property type="project" value="InterPro"/>
</dbReference>